<feature type="binding site" evidence="11">
    <location>
        <position position="57"/>
    </location>
    <ligand>
        <name>Zn(2+)</name>
        <dbReference type="ChEBI" id="CHEBI:29105"/>
        <note>catalytic</note>
    </ligand>
</feature>
<keyword evidence="14" id="KW-1185">Reference proteome</keyword>
<evidence type="ECO:0000256" key="9">
    <source>
        <dbReference type="ARBA" id="ARBA00043932"/>
    </source>
</evidence>
<name>A0A840RR50_9BURK</name>
<keyword evidence="8 11" id="KW-0342">GTP-binding</keyword>
<comment type="cofactor">
    <cofactor evidence="11">
        <name>Zn(2+)</name>
        <dbReference type="ChEBI" id="CHEBI:29105"/>
    </cofactor>
    <text evidence="11">Binds 1 zinc ion per subunit.</text>
</comment>
<sequence>MALKITRAKLPLKTGGHPEIATFYGLEGDDGRDHFALIFKSKDNFTGVPLIRIHSECITGDALGSLRCDCGEQLKEALRIFSETGGILLYLRQEGRGIGLRAKIEAYLLQETGVDTYSANALLGHPEDAREYNIAAQMLRALGILTVRLLTNNPEKIENLRKLGIEVSGQVLTTEHENPLNKAYLDAKHSRATAFIENNY</sequence>
<feature type="active site" description="Nucleophile" evidence="11">
    <location>
        <position position="130"/>
    </location>
</feature>
<feature type="binding site" evidence="11">
    <location>
        <position position="73"/>
    </location>
    <ligand>
        <name>GTP</name>
        <dbReference type="ChEBI" id="CHEBI:37565"/>
    </ligand>
</feature>
<feature type="binding site" evidence="11">
    <location>
        <begin position="52"/>
        <end position="56"/>
    </location>
    <ligand>
        <name>GTP</name>
        <dbReference type="ChEBI" id="CHEBI:37565"/>
    </ligand>
</feature>
<dbReference type="GO" id="GO:0003935">
    <property type="term" value="F:GTP cyclohydrolase II activity"/>
    <property type="evidence" value="ECO:0007669"/>
    <property type="project" value="UniProtKB-UniRule"/>
</dbReference>
<evidence type="ECO:0000256" key="6">
    <source>
        <dbReference type="ARBA" id="ARBA00022801"/>
    </source>
</evidence>
<comment type="catalytic activity">
    <reaction evidence="10 11">
        <text>GTP + 4 H2O = 2,5-diamino-6-hydroxy-4-(5-phosphoribosylamino)-pyrimidine + formate + 2 phosphate + 3 H(+)</text>
        <dbReference type="Rhea" id="RHEA:23704"/>
        <dbReference type="ChEBI" id="CHEBI:15377"/>
        <dbReference type="ChEBI" id="CHEBI:15378"/>
        <dbReference type="ChEBI" id="CHEBI:15740"/>
        <dbReference type="ChEBI" id="CHEBI:37565"/>
        <dbReference type="ChEBI" id="CHEBI:43474"/>
        <dbReference type="ChEBI" id="CHEBI:58614"/>
        <dbReference type="EC" id="3.5.4.25"/>
    </reaction>
</comment>
<evidence type="ECO:0000256" key="8">
    <source>
        <dbReference type="ARBA" id="ARBA00023134"/>
    </source>
</evidence>
<dbReference type="PANTHER" id="PTHR21327:SF18">
    <property type="entry name" value="3,4-DIHYDROXY-2-BUTANONE 4-PHOSPHATE SYNTHASE"/>
    <property type="match status" value="1"/>
</dbReference>
<feature type="active site" description="Proton acceptor" evidence="11">
    <location>
        <position position="128"/>
    </location>
</feature>
<comment type="pathway">
    <text evidence="1 11">Cofactor biosynthesis; riboflavin biosynthesis; 5-amino-6-(D-ribitylamino)uracil from GTP: step 1/4.</text>
</comment>
<dbReference type="FunFam" id="3.40.50.10990:FF:000001">
    <property type="entry name" value="Riboflavin biosynthesis protein RibBA"/>
    <property type="match status" value="1"/>
</dbReference>
<dbReference type="HAMAP" id="MF_00179">
    <property type="entry name" value="RibA"/>
    <property type="match status" value="1"/>
</dbReference>
<dbReference type="PANTHER" id="PTHR21327">
    <property type="entry name" value="GTP CYCLOHYDROLASE II-RELATED"/>
    <property type="match status" value="1"/>
</dbReference>
<evidence type="ECO:0000256" key="4">
    <source>
        <dbReference type="ARBA" id="ARBA00022723"/>
    </source>
</evidence>
<dbReference type="CDD" id="cd00641">
    <property type="entry name" value="GTP_cyclohydro2"/>
    <property type="match status" value="1"/>
</dbReference>
<dbReference type="GO" id="GO:0008270">
    <property type="term" value="F:zinc ion binding"/>
    <property type="evidence" value="ECO:0007669"/>
    <property type="project" value="UniProtKB-UniRule"/>
</dbReference>
<feature type="binding site" evidence="11">
    <location>
        <position position="156"/>
    </location>
    <ligand>
        <name>GTP</name>
        <dbReference type="ChEBI" id="CHEBI:37565"/>
    </ligand>
</feature>
<dbReference type="EMBL" id="JACHHQ010000001">
    <property type="protein sequence ID" value="MBB5199070.1"/>
    <property type="molecule type" value="Genomic_DNA"/>
</dbReference>
<evidence type="ECO:0000256" key="1">
    <source>
        <dbReference type="ARBA" id="ARBA00004853"/>
    </source>
</evidence>
<feature type="binding site" evidence="11">
    <location>
        <begin position="94"/>
        <end position="96"/>
    </location>
    <ligand>
        <name>GTP</name>
        <dbReference type="ChEBI" id="CHEBI:37565"/>
    </ligand>
</feature>
<dbReference type="GO" id="GO:0005829">
    <property type="term" value="C:cytosol"/>
    <property type="evidence" value="ECO:0007669"/>
    <property type="project" value="TreeGrafter"/>
</dbReference>
<keyword evidence="7 11" id="KW-0862">Zinc</keyword>
<feature type="binding site" evidence="11">
    <location>
        <position position="68"/>
    </location>
    <ligand>
        <name>Zn(2+)</name>
        <dbReference type="ChEBI" id="CHEBI:29105"/>
        <note>catalytic</note>
    </ligand>
</feature>
<comment type="similarity">
    <text evidence="11">Belongs to the GTP cyclohydrolase II family.</text>
</comment>
<keyword evidence="5 11" id="KW-0547">Nucleotide-binding</keyword>
<keyword evidence="3 11" id="KW-0686">Riboflavin biosynthesis</keyword>
<organism evidence="13 14">
    <name type="scientific">Glaciimonas immobilis</name>
    <dbReference type="NCBI Taxonomy" id="728004"/>
    <lineage>
        <taxon>Bacteria</taxon>
        <taxon>Pseudomonadati</taxon>
        <taxon>Pseudomonadota</taxon>
        <taxon>Betaproteobacteria</taxon>
        <taxon>Burkholderiales</taxon>
        <taxon>Oxalobacteraceae</taxon>
        <taxon>Glaciimonas</taxon>
    </lineage>
</organism>
<evidence type="ECO:0000313" key="14">
    <source>
        <dbReference type="Proteomes" id="UP000571084"/>
    </source>
</evidence>
<comment type="similarity">
    <text evidence="2">In the N-terminal section; belongs to the DHBP synthase family.</text>
</comment>
<evidence type="ECO:0000256" key="7">
    <source>
        <dbReference type="ARBA" id="ARBA00022833"/>
    </source>
</evidence>
<dbReference type="GO" id="GO:0005525">
    <property type="term" value="F:GTP binding"/>
    <property type="evidence" value="ECO:0007669"/>
    <property type="project" value="UniProtKB-KW"/>
</dbReference>
<evidence type="ECO:0000256" key="10">
    <source>
        <dbReference type="ARBA" id="ARBA00049295"/>
    </source>
</evidence>
<dbReference type="InterPro" id="IPR000926">
    <property type="entry name" value="RibA"/>
</dbReference>
<feature type="binding site" evidence="11">
    <location>
        <position position="151"/>
    </location>
    <ligand>
        <name>GTP</name>
        <dbReference type="ChEBI" id="CHEBI:37565"/>
    </ligand>
</feature>
<protein>
    <recommendedName>
        <fullName evidence="11">GTP cyclohydrolase-2</fullName>
        <ecNumber evidence="11">3.5.4.25</ecNumber>
    </recommendedName>
    <alternativeName>
        <fullName evidence="11">GTP cyclohydrolase II</fullName>
    </alternativeName>
</protein>
<keyword evidence="6 11" id="KW-0378">Hydrolase</keyword>
<dbReference type="GO" id="GO:0009231">
    <property type="term" value="P:riboflavin biosynthetic process"/>
    <property type="evidence" value="ECO:0007669"/>
    <property type="project" value="UniProtKB-UniRule"/>
</dbReference>
<accession>A0A840RR50</accession>
<dbReference type="UniPathway" id="UPA00275">
    <property type="reaction ID" value="UER00400"/>
</dbReference>
<evidence type="ECO:0000256" key="5">
    <source>
        <dbReference type="ARBA" id="ARBA00022741"/>
    </source>
</evidence>
<dbReference type="AlphaFoldDB" id="A0A840RR50"/>
<comment type="caution">
    <text evidence="13">The sequence shown here is derived from an EMBL/GenBank/DDBJ whole genome shotgun (WGS) entry which is preliminary data.</text>
</comment>
<dbReference type="Proteomes" id="UP000571084">
    <property type="component" value="Unassembled WGS sequence"/>
</dbReference>
<evidence type="ECO:0000313" key="13">
    <source>
        <dbReference type="EMBL" id="MBB5199070.1"/>
    </source>
</evidence>
<comment type="function">
    <text evidence="9 11">Catalyzes the conversion of GTP to 2,5-diamino-6-ribosylamino-4(3H)-pyrimidinone 5'-phosphate (DARP), formate and pyrophosphate.</text>
</comment>
<evidence type="ECO:0000256" key="2">
    <source>
        <dbReference type="ARBA" id="ARBA00005520"/>
    </source>
</evidence>
<evidence type="ECO:0000256" key="11">
    <source>
        <dbReference type="HAMAP-Rule" id="MF_00179"/>
    </source>
</evidence>
<dbReference type="RefSeq" id="WP_168053432.1">
    <property type="nucleotide sequence ID" value="NZ_JAAOZT010000002.1"/>
</dbReference>
<feature type="binding site" evidence="11">
    <location>
        <position position="116"/>
    </location>
    <ligand>
        <name>GTP</name>
        <dbReference type="ChEBI" id="CHEBI:37565"/>
    </ligand>
</feature>
<feature type="domain" description="GTP cyclohydrolase II" evidence="12">
    <location>
        <begin position="7"/>
        <end position="171"/>
    </location>
</feature>
<evidence type="ECO:0000256" key="3">
    <source>
        <dbReference type="ARBA" id="ARBA00022619"/>
    </source>
</evidence>
<dbReference type="Gene3D" id="3.40.50.10990">
    <property type="entry name" value="GTP cyclohydrolase II"/>
    <property type="match status" value="1"/>
</dbReference>
<gene>
    <name evidence="11" type="primary">ribA</name>
    <name evidence="13" type="ORF">HNR39_000880</name>
</gene>
<feature type="binding site" evidence="11">
    <location>
        <position position="70"/>
    </location>
    <ligand>
        <name>Zn(2+)</name>
        <dbReference type="ChEBI" id="CHEBI:29105"/>
        <note>catalytic</note>
    </ligand>
</feature>
<reference evidence="13 14" key="1">
    <citation type="submission" date="2020-08" db="EMBL/GenBank/DDBJ databases">
        <title>Genomic Encyclopedia of Type Strains, Phase IV (KMG-IV): sequencing the most valuable type-strain genomes for metagenomic binning, comparative biology and taxonomic classification.</title>
        <authorList>
            <person name="Goeker M."/>
        </authorList>
    </citation>
    <scope>NUCLEOTIDE SEQUENCE [LARGE SCALE GENOMIC DNA]</scope>
    <source>
        <strain evidence="13 14">DSM 23240</strain>
    </source>
</reference>
<dbReference type="NCBIfam" id="NF001591">
    <property type="entry name" value="PRK00393.1"/>
    <property type="match status" value="1"/>
</dbReference>
<dbReference type="SUPFAM" id="SSF142695">
    <property type="entry name" value="RibA-like"/>
    <property type="match status" value="1"/>
</dbReference>
<dbReference type="Pfam" id="PF00925">
    <property type="entry name" value="GTP_cyclohydro2"/>
    <property type="match status" value="1"/>
</dbReference>
<dbReference type="InterPro" id="IPR032677">
    <property type="entry name" value="GTP_cyclohydro_II"/>
</dbReference>
<proteinExistence type="inferred from homology"/>
<evidence type="ECO:0000259" key="12">
    <source>
        <dbReference type="Pfam" id="PF00925"/>
    </source>
</evidence>
<dbReference type="EC" id="3.5.4.25" evidence="11"/>
<dbReference type="InterPro" id="IPR036144">
    <property type="entry name" value="RibA-like_sf"/>
</dbReference>
<keyword evidence="4 11" id="KW-0479">Metal-binding</keyword>